<dbReference type="NCBIfam" id="NF033085">
    <property type="entry name" value="bla_class_C"/>
    <property type="match status" value="1"/>
</dbReference>
<sequence>MNVLPKCLALIAPVVAACLPLVARADDDAGIRGIVDAAIRPVIQQYDVPGMAVAVIVDGRPHFYSYGVASRQDQTPVSENTLFELGSVSKTFTATLALYAQETGALSLGDHPGRYMPALAGFPVDRASLLELGTYSAGGLPLQFPDAVSDDAQMIDYFRQWQPDAEPGVLRRYSNPSIGLLGHVTAIALKSNFADAVESRLFPALGLNRSYVRVPQGAMARYAWGYDKTNKAIRVNPGMFDAEAYGIKSSAADMARFVQANIDPAGLEGPMRRAVEGSHTGYFRIGGMVQGLGWEQYPYPVSLQRLQAGNSPEVSMKPNPAVKLTPPRTPSGATLFNKTGATNGFGAYVAFVPEERIGIVMLANRNFPIPARIDAAHAILSRLAPGTKPR</sequence>
<keyword evidence="10" id="KW-1185">Reference proteome</keyword>
<evidence type="ECO:0000256" key="3">
    <source>
        <dbReference type="ARBA" id="ARBA00012865"/>
    </source>
</evidence>
<gene>
    <name evidence="9" type="ORF">GCM10007350_33610</name>
</gene>
<keyword evidence="7" id="KW-0732">Signal</keyword>
<name>A0ABQ3H777_9NEIS</name>
<dbReference type="SUPFAM" id="SSF56601">
    <property type="entry name" value="beta-lactamase/transpeptidase-like"/>
    <property type="match status" value="1"/>
</dbReference>
<feature type="domain" description="Beta-lactamase-related" evidence="8">
    <location>
        <begin position="35"/>
        <end position="381"/>
    </location>
</feature>
<keyword evidence="5 6" id="KW-0046">Antibiotic resistance</keyword>
<evidence type="ECO:0000256" key="2">
    <source>
        <dbReference type="ARBA" id="ARBA00007840"/>
    </source>
</evidence>
<dbReference type="InterPro" id="IPR050491">
    <property type="entry name" value="AmpC-like"/>
</dbReference>
<dbReference type="Gene3D" id="3.40.710.10">
    <property type="entry name" value="DD-peptidase/beta-lactamase superfamily"/>
    <property type="match status" value="1"/>
</dbReference>
<feature type="signal peptide" evidence="7">
    <location>
        <begin position="1"/>
        <end position="25"/>
    </location>
</feature>
<dbReference type="PROSITE" id="PS51257">
    <property type="entry name" value="PROKAR_LIPOPROTEIN"/>
    <property type="match status" value="1"/>
</dbReference>
<dbReference type="InterPro" id="IPR012338">
    <property type="entry name" value="Beta-lactam/transpept-like"/>
</dbReference>
<dbReference type="InterPro" id="IPR001586">
    <property type="entry name" value="Beta-lactam_class-C_AS"/>
</dbReference>
<accession>A0ABQ3H777</accession>
<feature type="chain" id="PRO_5046497427" description="Beta-lactamase" evidence="7">
    <location>
        <begin position="26"/>
        <end position="390"/>
    </location>
</feature>
<dbReference type="EMBL" id="BMYO01000010">
    <property type="protein sequence ID" value="GHD68413.1"/>
    <property type="molecule type" value="Genomic_DNA"/>
</dbReference>
<evidence type="ECO:0000313" key="10">
    <source>
        <dbReference type="Proteomes" id="UP000604737"/>
    </source>
</evidence>
<evidence type="ECO:0000313" key="9">
    <source>
        <dbReference type="EMBL" id="GHD68413.1"/>
    </source>
</evidence>
<dbReference type="PANTHER" id="PTHR46825">
    <property type="entry name" value="D-ALANYL-D-ALANINE-CARBOXYPEPTIDASE/ENDOPEPTIDASE AMPH"/>
    <property type="match status" value="1"/>
</dbReference>
<reference evidence="10" key="1">
    <citation type="journal article" date="2019" name="Int. J. Syst. Evol. Microbiol.">
        <title>The Global Catalogue of Microorganisms (GCM) 10K type strain sequencing project: providing services to taxonomists for standard genome sequencing and annotation.</title>
        <authorList>
            <consortium name="The Broad Institute Genomics Platform"/>
            <consortium name="The Broad Institute Genome Sequencing Center for Infectious Disease"/>
            <person name="Wu L."/>
            <person name="Ma J."/>
        </authorList>
    </citation>
    <scope>NUCLEOTIDE SEQUENCE [LARGE SCALE GENOMIC DNA]</scope>
    <source>
        <strain evidence="10">KCTC 23701</strain>
    </source>
</reference>
<protein>
    <recommendedName>
        <fullName evidence="3 6">Beta-lactamase</fullName>
        <ecNumber evidence="3 6">3.5.2.6</ecNumber>
    </recommendedName>
</protein>
<proteinExistence type="inferred from homology"/>
<evidence type="ECO:0000256" key="5">
    <source>
        <dbReference type="ARBA" id="ARBA00023251"/>
    </source>
</evidence>
<dbReference type="PROSITE" id="PS00336">
    <property type="entry name" value="BETA_LACTAMASE_C"/>
    <property type="match status" value="1"/>
</dbReference>
<comment type="similarity">
    <text evidence="2 6">Belongs to the class-C beta-lactamase family.</text>
</comment>
<dbReference type="EC" id="3.5.2.6" evidence="3 6"/>
<dbReference type="InterPro" id="IPR001466">
    <property type="entry name" value="Beta-lactam-related"/>
</dbReference>
<comment type="caution">
    <text evidence="9">The sequence shown here is derived from an EMBL/GenBank/DDBJ whole genome shotgun (WGS) entry which is preliminary data.</text>
</comment>
<keyword evidence="4 6" id="KW-0378">Hydrolase</keyword>
<organism evidence="9 10">
    <name type="scientific">Jeongeupia chitinilytica</name>
    <dbReference type="NCBI Taxonomy" id="1041641"/>
    <lineage>
        <taxon>Bacteria</taxon>
        <taxon>Pseudomonadati</taxon>
        <taxon>Pseudomonadota</taxon>
        <taxon>Betaproteobacteria</taxon>
        <taxon>Neisseriales</taxon>
        <taxon>Chitinibacteraceae</taxon>
        <taxon>Jeongeupia</taxon>
    </lineage>
</organism>
<evidence type="ECO:0000256" key="7">
    <source>
        <dbReference type="SAM" id="SignalP"/>
    </source>
</evidence>
<comment type="catalytic activity">
    <reaction evidence="1 6">
        <text>a beta-lactam + H2O = a substituted beta-amino acid</text>
        <dbReference type="Rhea" id="RHEA:20401"/>
        <dbReference type="ChEBI" id="CHEBI:15377"/>
        <dbReference type="ChEBI" id="CHEBI:35627"/>
        <dbReference type="ChEBI" id="CHEBI:140347"/>
        <dbReference type="EC" id="3.5.2.6"/>
    </reaction>
</comment>
<dbReference type="PANTHER" id="PTHR46825:SF8">
    <property type="entry name" value="BETA-LACTAMASE-RELATED"/>
    <property type="match status" value="1"/>
</dbReference>
<dbReference type="Pfam" id="PF00144">
    <property type="entry name" value="Beta-lactamase"/>
    <property type="match status" value="1"/>
</dbReference>
<evidence type="ECO:0000259" key="8">
    <source>
        <dbReference type="Pfam" id="PF00144"/>
    </source>
</evidence>
<evidence type="ECO:0000256" key="1">
    <source>
        <dbReference type="ARBA" id="ARBA00001526"/>
    </source>
</evidence>
<evidence type="ECO:0000256" key="6">
    <source>
        <dbReference type="RuleBase" id="RU361140"/>
    </source>
</evidence>
<dbReference type="Proteomes" id="UP000604737">
    <property type="component" value="Unassembled WGS sequence"/>
</dbReference>
<evidence type="ECO:0000256" key="4">
    <source>
        <dbReference type="ARBA" id="ARBA00022801"/>
    </source>
</evidence>
<dbReference type="InterPro" id="IPR058136">
    <property type="entry name" value="AmpC"/>
</dbReference>